<proteinExistence type="predicted"/>
<protein>
    <submittedName>
        <fullName evidence="1">Uncharacterized protein</fullName>
    </submittedName>
</protein>
<feature type="non-terminal residue" evidence="1">
    <location>
        <position position="1"/>
    </location>
</feature>
<feature type="non-terminal residue" evidence="1">
    <location>
        <position position="164"/>
    </location>
</feature>
<dbReference type="AlphaFoldDB" id="A0A433UB66"/>
<dbReference type="Proteomes" id="UP000271974">
    <property type="component" value="Unassembled WGS sequence"/>
</dbReference>
<evidence type="ECO:0000313" key="1">
    <source>
        <dbReference type="EMBL" id="RUS90983.1"/>
    </source>
</evidence>
<evidence type="ECO:0000313" key="2">
    <source>
        <dbReference type="Proteomes" id="UP000271974"/>
    </source>
</evidence>
<organism evidence="1 2">
    <name type="scientific">Elysia chlorotica</name>
    <name type="common">Eastern emerald elysia</name>
    <name type="synonym">Sea slug</name>
    <dbReference type="NCBI Taxonomy" id="188477"/>
    <lineage>
        <taxon>Eukaryota</taxon>
        <taxon>Metazoa</taxon>
        <taxon>Spiralia</taxon>
        <taxon>Lophotrochozoa</taxon>
        <taxon>Mollusca</taxon>
        <taxon>Gastropoda</taxon>
        <taxon>Heterobranchia</taxon>
        <taxon>Euthyneura</taxon>
        <taxon>Panpulmonata</taxon>
        <taxon>Sacoglossa</taxon>
        <taxon>Placobranchoidea</taxon>
        <taxon>Plakobranchidae</taxon>
        <taxon>Elysia</taxon>
    </lineage>
</organism>
<comment type="caution">
    <text evidence="1">The sequence shown here is derived from an EMBL/GenBank/DDBJ whole genome shotgun (WGS) entry which is preliminary data.</text>
</comment>
<name>A0A433UB66_ELYCH</name>
<dbReference type="EMBL" id="RQTK01000021">
    <property type="protein sequence ID" value="RUS90983.1"/>
    <property type="molecule type" value="Genomic_DNA"/>
</dbReference>
<sequence>LHVVKCPHLRHGCLEGVHKQLGVGARRRTPGAHVEEDAQVSRHHVGHPVTITGHGSEPAPRTQLVVILRISTSRRPRDLHWILDTGHWSLDTVEGHAQRVAHHAHAPTGHVQREQVPVYAHPVHGVFVHDSVTLAGGLEKVTFLLVRSRRVQEGRHELVSLPRQ</sequence>
<keyword evidence="2" id="KW-1185">Reference proteome</keyword>
<reference evidence="1 2" key="1">
    <citation type="submission" date="2019-01" db="EMBL/GenBank/DDBJ databases">
        <title>A draft genome assembly of the solar-powered sea slug Elysia chlorotica.</title>
        <authorList>
            <person name="Cai H."/>
            <person name="Li Q."/>
            <person name="Fang X."/>
            <person name="Li J."/>
            <person name="Curtis N.E."/>
            <person name="Altenburger A."/>
            <person name="Shibata T."/>
            <person name="Feng M."/>
            <person name="Maeda T."/>
            <person name="Schwartz J.A."/>
            <person name="Shigenobu S."/>
            <person name="Lundholm N."/>
            <person name="Nishiyama T."/>
            <person name="Yang H."/>
            <person name="Hasebe M."/>
            <person name="Li S."/>
            <person name="Pierce S.K."/>
            <person name="Wang J."/>
        </authorList>
    </citation>
    <scope>NUCLEOTIDE SEQUENCE [LARGE SCALE GENOMIC DNA]</scope>
    <source>
        <strain evidence="1">EC2010</strain>
        <tissue evidence="1">Whole organism of an adult</tissue>
    </source>
</reference>
<accession>A0A433UB66</accession>
<gene>
    <name evidence="1" type="ORF">EGW08_001287</name>
</gene>